<dbReference type="EMBL" id="GGEC01062332">
    <property type="protein sequence ID" value="MBX42816.1"/>
    <property type="molecule type" value="Transcribed_RNA"/>
</dbReference>
<proteinExistence type="predicted"/>
<protein>
    <submittedName>
        <fullName evidence="1">Uncharacterized protein</fullName>
    </submittedName>
</protein>
<organism evidence="1">
    <name type="scientific">Rhizophora mucronata</name>
    <name type="common">Asiatic mangrove</name>
    <dbReference type="NCBI Taxonomy" id="61149"/>
    <lineage>
        <taxon>Eukaryota</taxon>
        <taxon>Viridiplantae</taxon>
        <taxon>Streptophyta</taxon>
        <taxon>Embryophyta</taxon>
        <taxon>Tracheophyta</taxon>
        <taxon>Spermatophyta</taxon>
        <taxon>Magnoliopsida</taxon>
        <taxon>eudicotyledons</taxon>
        <taxon>Gunneridae</taxon>
        <taxon>Pentapetalae</taxon>
        <taxon>rosids</taxon>
        <taxon>fabids</taxon>
        <taxon>Malpighiales</taxon>
        <taxon>Rhizophoraceae</taxon>
        <taxon>Rhizophora</taxon>
    </lineage>
</organism>
<accession>A0A2P2NK09</accession>
<sequence length="36" mass="3883">MNMLHFLSRSGLRNAVKIRLLACSLVFSAATSSTSV</sequence>
<name>A0A2P2NK09_RHIMU</name>
<dbReference type="AlphaFoldDB" id="A0A2P2NK09"/>
<evidence type="ECO:0000313" key="1">
    <source>
        <dbReference type="EMBL" id="MBX42816.1"/>
    </source>
</evidence>
<reference evidence="1" key="1">
    <citation type="submission" date="2018-02" db="EMBL/GenBank/DDBJ databases">
        <title>Rhizophora mucronata_Transcriptome.</title>
        <authorList>
            <person name="Meera S.P."/>
            <person name="Sreeshan A."/>
            <person name="Augustine A."/>
        </authorList>
    </citation>
    <scope>NUCLEOTIDE SEQUENCE</scope>
    <source>
        <tissue evidence="1">Leaf</tissue>
    </source>
</reference>